<feature type="region of interest" description="Disordered" evidence="1">
    <location>
        <begin position="63"/>
        <end position="85"/>
    </location>
</feature>
<sequence>MAITRVWIEEGCISCGLSESNCPEVFKVETGEPSKVIEGVDYSGLEEKIKIAAESCPVEVIKYDDDDEDSRNAPPPINRSMGDWD</sequence>
<accession>A0A381WPJ3</accession>
<evidence type="ECO:0000256" key="1">
    <source>
        <dbReference type="SAM" id="MobiDB-lite"/>
    </source>
</evidence>
<dbReference type="EMBL" id="UINC01012306">
    <property type="protein sequence ID" value="SVA53823.1"/>
    <property type="molecule type" value="Genomic_DNA"/>
</dbReference>
<reference evidence="3" key="1">
    <citation type="submission" date="2018-05" db="EMBL/GenBank/DDBJ databases">
        <authorList>
            <person name="Lanie J.A."/>
            <person name="Ng W.-L."/>
            <person name="Kazmierczak K.M."/>
            <person name="Andrzejewski T.M."/>
            <person name="Davidsen T.M."/>
            <person name="Wayne K.J."/>
            <person name="Tettelin H."/>
            <person name="Glass J.I."/>
            <person name="Rusch D."/>
            <person name="Podicherti R."/>
            <person name="Tsui H.-C.T."/>
            <person name="Winkler M.E."/>
        </authorList>
    </citation>
    <scope>NUCLEOTIDE SEQUENCE</scope>
</reference>
<dbReference type="Pfam" id="PF13370">
    <property type="entry name" value="Fer4_13"/>
    <property type="match status" value="1"/>
</dbReference>
<dbReference type="Gene3D" id="3.30.70.20">
    <property type="match status" value="1"/>
</dbReference>
<dbReference type="InterPro" id="IPR017896">
    <property type="entry name" value="4Fe4S_Fe-S-bd"/>
</dbReference>
<organism evidence="3">
    <name type="scientific">marine metagenome</name>
    <dbReference type="NCBI Taxonomy" id="408172"/>
    <lineage>
        <taxon>unclassified sequences</taxon>
        <taxon>metagenomes</taxon>
        <taxon>ecological metagenomes</taxon>
    </lineage>
</organism>
<dbReference type="AlphaFoldDB" id="A0A381WPJ3"/>
<feature type="domain" description="4Fe-4S ferredoxin-type" evidence="2">
    <location>
        <begin position="4"/>
        <end position="31"/>
    </location>
</feature>
<name>A0A381WPJ3_9ZZZZ</name>
<gene>
    <name evidence="3" type="ORF">METZ01_LOCUS106677</name>
</gene>
<evidence type="ECO:0000259" key="2">
    <source>
        <dbReference type="PROSITE" id="PS51379"/>
    </source>
</evidence>
<protein>
    <recommendedName>
        <fullName evidence="2">4Fe-4S ferredoxin-type domain-containing protein</fullName>
    </recommendedName>
</protein>
<dbReference type="PROSITE" id="PS51379">
    <property type="entry name" value="4FE4S_FER_2"/>
    <property type="match status" value="1"/>
</dbReference>
<evidence type="ECO:0000313" key="3">
    <source>
        <dbReference type="EMBL" id="SVA53823.1"/>
    </source>
</evidence>
<dbReference type="SUPFAM" id="SSF54862">
    <property type="entry name" value="4Fe-4S ferredoxins"/>
    <property type="match status" value="1"/>
</dbReference>
<proteinExistence type="predicted"/>